<dbReference type="InterPro" id="IPR000477">
    <property type="entry name" value="RT_dom"/>
</dbReference>
<dbReference type="InterPro" id="IPR050951">
    <property type="entry name" value="Retrovirus_Pol_polyprotein"/>
</dbReference>
<evidence type="ECO:0000256" key="5">
    <source>
        <dbReference type="ARBA" id="ARBA00022801"/>
    </source>
</evidence>
<evidence type="ECO:0000256" key="6">
    <source>
        <dbReference type="ARBA" id="ARBA00022918"/>
    </source>
</evidence>
<dbReference type="Gene3D" id="3.30.70.270">
    <property type="match status" value="1"/>
</dbReference>
<sequence>MPRECLAIIESKSKVRYSRDKPVVSKVSTNASTSGVSPDVAELKDMVKALLPTDGNVYRDNIQEFVSQASAVNYNQENTSYRPPMMSNQIRPPGFPPITKFVNSNTAFTSSLGTLPSNTIANPKSDLKAITTRSGVSYDRPQILPKVVENKLKATKDTVNPTNNRNTEDVQPHAVQPESSVSTSKPVTSEPEIALVSASKPNPKASIPYPSRRNDERNRMAECLALGDLGANINLMPFYVWKRLSLSDLTPTYMTLELADRSISRPVGVAEDVYVKVDELTLRVGKEAITFNLDQTLRYSANYSDMTTKRIDVIDMACEEYSQEVLGFSDTILSGNPTPYYDPIVSTTSPTLTPFRNSDDKLPVIIVKDLSVEEKTALITVLKSHKRAIAWKLSDIKGINPELYTHKILMKEDFKPTVQHQRRVNPKIHDVIKQEVIKLLNAGLIYPISDSPWVSPVHCVPKKRGFTVVKNKDNELIPTRLVTGWRVYINYHKLNEATRKDHFPLSFIDQMLERLTGNQYYCFLDGFSDYFQIPIDPKDQEKTTFTCPYRTFTYRRMPFGLHNAPGTFQRKDVEKVRRHQSLPKLEEESFYGKGRAVLGQHQDKHFRPIYYASKTMAEAESNYTMTKKEMLAVVYAFEKFWSHLILNKSIMYTDHSAFKYLFAKKDSKARLLRWVLLLQEFTFKVIDTKGAENMAADHLSRLENPHQNVLNPKEINEFFPLETLNLVSTHGNQSTPWFANFANYHAGNFIVKGQSSQQKSIFFKDVKHYLWDDPYMFKICADQVIRRYVSGQEAIEILKACHSGPTGGHHGPNYIARKVFESGFYWPTIYRDAQNIVKNYNVCQRQGKISQKDEMPQNSIQTAGDHSKIQINELNELRDQAYENSLIYKEKTKRIHNSKIKNRIFNICDRVLLFNSHLNIFFGKLKSHWSGPFSISQVYPYGTVELSQPDGANFKVNGHRLKHYFGEDIPKLVVLNLQTFAKDH</sequence>
<evidence type="ECO:0000313" key="11">
    <source>
        <dbReference type="EMBL" id="GEU41373.1"/>
    </source>
</evidence>
<evidence type="ECO:0000259" key="9">
    <source>
        <dbReference type="Pfam" id="PF17917"/>
    </source>
</evidence>
<reference evidence="11" key="1">
    <citation type="journal article" date="2019" name="Sci. Rep.">
        <title>Draft genome of Tanacetum cinerariifolium, the natural source of mosquito coil.</title>
        <authorList>
            <person name="Yamashiro T."/>
            <person name="Shiraishi A."/>
            <person name="Satake H."/>
            <person name="Nakayama K."/>
        </authorList>
    </citation>
    <scope>NUCLEOTIDE SEQUENCE</scope>
</reference>
<keyword evidence="2" id="KW-0548">Nucleotidyltransferase</keyword>
<evidence type="ECO:0000259" key="10">
    <source>
        <dbReference type="Pfam" id="PF17921"/>
    </source>
</evidence>
<feature type="compositionally biased region" description="Polar residues" evidence="7">
    <location>
        <begin position="177"/>
        <end position="187"/>
    </location>
</feature>
<dbReference type="CDD" id="cd09274">
    <property type="entry name" value="RNase_HI_RT_Ty3"/>
    <property type="match status" value="1"/>
</dbReference>
<keyword evidence="5" id="KW-0378">Hydrolase</keyword>
<dbReference type="Pfam" id="PF17921">
    <property type="entry name" value="Integrase_H2C2"/>
    <property type="match status" value="1"/>
</dbReference>
<keyword evidence="3" id="KW-0540">Nuclease</keyword>
<feature type="domain" description="Integrase zinc-binding" evidence="10">
    <location>
        <begin position="794"/>
        <end position="846"/>
    </location>
</feature>
<dbReference type="InterPro" id="IPR043502">
    <property type="entry name" value="DNA/RNA_pol_sf"/>
</dbReference>
<gene>
    <name evidence="11" type="ORF">Tci_013351</name>
</gene>
<dbReference type="GO" id="GO:0003964">
    <property type="term" value="F:RNA-directed DNA polymerase activity"/>
    <property type="evidence" value="ECO:0007669"/>
    <property type="project" value="UniProtKB-KW"/>
</dbReference>
<evidence type="ECO:0000256" key="3">
    <source>
        <dbReference type="ARBA" id="ARBA00022722"/>
    </source>
</evidence>
<dbReference type="InterPro" id="IPR041373">
    <property type="entry name" value="RT_RNaseH"/>
</dbReference>
<dbReference type="PANTHER" id="PTHR37984">
    <property type="entry name" value="PROTEIN CBG26694"/>
    <property type="match status" value="1"/>
</dbReference>
<dbReference type="PANTHER" id="PTHR37984:SF5">
    <property type="entry name" value="PROTEIN NYNRIN-LIKE"/>
    <property type="match status" value="1"/>
</dbReference>
<dbReference type="AlphaFoldDB" id="A0A6L2JWH1"/>
<evidence type="ECO:0000256" key="4">
    <source>
        <dbReference type="ARBA" id="ARBA00022759"/>
    </source>
</evidence>
<dbReference type="EMBL" id="BKCJ010001429">
    <property type="protein sequence ID" value="GEU41373.1"/>
    <property type="molecule type" value="Genomic_DNA"/>
</dbReference>
<dbReference type="Gene3D" id="1.10.340.70">
    <property type="match status" value="1"/>
</dbReference>
<name>A0A6L2JWH1_TANCI</name>
<dbReference type="Gene3D" id="3.10.10.10">
    <property type="entry name" value="HIV Type 1 Reverse Transcriptase, subunit A, domain 1"/>
    <property type="match status" value="1"/>
</dbReference>
<feature type="region of interest" description="Disordered" evidence="7">
    <location>
        <begin position="154"/>
        <end position="214"/>
    </location>
</feature>
<dbReference type="InterPro" id="IPR043128">
    <property type="entry name" value="Rev_trsase/Diguanyl_cyclase"/>
</dbReference>
<feature type="domain" description="Reverse transcriptase RNase H-like" evidence="9">
    <location>
        <begin position="596"/>
        <end position="681"/>
    </location>
</feature>
<feature type="domain" description="Reverse transcriptase" evidence="8">
    <location>
        <begin position="482"/>
        <end position="570"/>
    </location>
</feature>
<dbReference type="InterPro" id="IPR041588">
    <property type="entry name" value="Integrase_H2C2"/>
</dbReference>
<organism evidence="11">
    <name type="scientific">Tanacetum cinerariifolium</name>
    <name type="common">Dalmatian daisy</name>
    <name type="synonym">Chrysanthemum cinerariifolium</name>
    <dbReference type="NCBI Taxonomy" id="118510"/>
    <lineage>
        <taxon>Eukaryota</taxon>
        <taxon>Viridiplantae</taxon>
        <taxon>Streptophyta</taxon>
        <taxon>Embryophyta</taxon>
        <taxon>Tracheophyta</taxon>
        <taxon>Spermatophyta</taxon>
        <taxon>Magnoliopsida</taxon>
        <taxon>eudicotyledons</taxon>
        <taxon>Gunneridae</taxon>
        <taxon>Pentapetalae</taxon>
        <taxon>asterids</taxon>
        <taxon>campanulids</taxon>
        <taxon>Asterales</taxon>
        <taxon>Asteraceae</taxon>
        <taxon>Asteroideae</taxon>
        <taxon>Anthemideae</taxon>
        <taxon>Anthemidinae</taxon>
        <taxon>Tanacetum</taxon>
    </lineage>
</organism>
<dbReference type="SUPFAM" id="SSF56672">
    <property type="entry name" value="DNA/RNA polymerases"/>
    <property type="match status" value="1"/>
</dbReference>
<comment type="caution">
    <text evidence="11">The sequence shown here is derived from an EMBL/GenBank/DDBJ whole genome shotgun (WGS) entry which is preliminary data.</text>
</comment>
<protein>
    <submittedName>
        <fullName evidence="11">Reverse transcriptase domain-containing protein</fullName>
    </submittedName>
</protein>
<evidence type="ECO:0000259" key="8">
    <source>
        <dbReference type="Pfam" id="PF00078"/>
    </source>
</evidence>
<dbReference type="GO" id="GO:0004519">
    <property type="term" value="F:endonuclease activity"/>
    <property type="evidence" value="ECO:0007669"/>
    <property type="project" value="UniProtKB-KW"/>
</dbReference>
<keyword evidence="4" id="KW-0255">Endonuclease</keyword>
<evidence type="ECO:0000256" key="7">
    <source>
        <dbReference type="SAM" id="MobiDB-lite"/>
    </source>
</evidence>
<dbReference type="GO" id="GO:0016787">
    <property type="term" value="F:hydrolase activity"/>
    <property type="evidence" value="ECO:0007669"/>
    <property type="project" value="UniProtKB-KW"/>
</dbReference>
<dbReference type="CDD" id="cd01647">
    <property type="entry name" value="RT_LTR"/>
    <property type="match status" value="1"/>
</dbReference>
<proteinExistence type="predicted"/>
<keyword evidence="6 11" id="KW-0695">RNA-directed DNA polymerase</keyword>
<dbReference type="Pfam" id="PF17917">
    <property type="entry name" value="RT_RNaseH"/>
    <property type="match status" value="1"/>
</dbReference>
<dbReference type="Pfam" id="PF00078">
    <property type="entry name" value="RVT_1"/>
    <property type="match status" value="1"/>
</dbReference>
<evidence type="ECO:0000256" key="2">
    <source>
        <dbReference type="ARBA" id="ARBA00022695"/>
    </source>
</evidence>
<accession>A0A6L2JWH1</accession>
<evidence type="ECO:0000256" key="1">
    <source>
        <dbReference type="ARBA" id="ARBA00022679"/>
    </source>
</evidence>
<keyword evidence="1" id="KW-0808">Transferase</keyword>